<evidence type="ECO:0000313" key="2">
    <source>
        <dbReference type="EMBL" id="SFD87437.1"/>
    </source>
</evidence>
<evidence type="ECO:0000256" key="1">
    <source>
        <dbReference type="SAM" id="MobiDB-lite"/>
    </source>
</evidence>
<dbReference type="Proteomes" id="UP000198589">
    <property type="component" value="Unassembled WGS sequence"/>
</dbReference>
<gene>
    <name evidence="2" type="ORF">SAMN05216574_101139</name>
</gene>
<keyword evidence="3" id="KW-1185">Reference proteome</keyword>
<organism evidence="2 3">
    <name type="scientific">Blastococcus tunisiensis</name>
    <dbReference type="NCBI Taxonomy" id="1798228"/>
    <lineage>
        <taxon>Bacteria</taxon>
        <taxon>Bacillati</taxon>
        <taxon>Actinomycetota</taxon>
        <taxon>Actinomycetes</taxon>
        <taxon>Geodermatophilales</taxon>
        <taxon>Geodermatophilaceae</taxon>
        <taxon>Blastococcus</taxon>
    </lineage>
</organism>
<reference evidence="3" key="1">
    <citation type="submission" date="2016-10" db="EMBL/GenBank/DDBJ databases">
        <authorList>
            <person name="Varghese N."/>
            <person name="Submissions S."/>
        </authorList>
    </citation>
    <scope>NUCLEOTIDE SEQUENCE [LARGE SCALE GENOMIC DNA]</scope>
    <source>
        <strain evidence="3">DSM 46838</strain>
    </source>
</reference>
<evidence type="ECO:0000313" key="3">
    <source>
        <dbReference type="Proteomes" id="UP000198589"/>
    </source>
</evidence>
<feature type="region of interest" description="Disordered" evidence="1">
    <location>
        <begin position="1"/>
        <end position="33"/>
    </location>
</feature>
<dbReference type="AlphaFoldDB" id="A0A1I1VWU6"/>
<sequence length="33" mass="3440">MKGAYPKTTGERASQGALATEERNESGVEEGQG</sequence>
<name>A0A1I1VWU6_9ACTN</name>
<dbReference type="EMBL" id="FOND01000001">
    <property type="protein sequence ID" value="SFD87437.1"/>
    <property type="molecule type" value="Genomic_DNA"/>
</dbReference>
<accession>A0A1I1VWU6</accession>
<proteinExistence type="predicted"/>
<protein>
    <submittedName>
        <fullName evidence="2">Uncharacterized protein</fullName>
    </submittedName>
</protein>